<dbReference type="PANTHER" id="PTHR12725:SF117">
    <property type="entry name" value="HALOACID DEHALOGENASE-LIKE HYDROLASE"/>
    <property type="match status" value="1"/>
</dbReference>
<dbReference type="SFLD" id="SFLDS00003">
    <property type="entry name" value="Haloacid_Dehalogenase"/>
    <property type="match status" value="1"/>
</dbReference>
<dbReference type="SFLD" id="SFLDG01129">
    <property type="entry name" value="C1.5:_HAD__Beta-PGM__Phosphata"/>
    <property type="match status" value="1"/>
</dbReference>
<dbReference type="CDD" id="cd02604">
    <property type="entry name" value="HAD_5NT"/>
    <property type="match status" value="1"/>
</dbReference>
<sequence length="298" mass="32481">MEVVGARSSNASGAKYECLLFDMDDTLYPLSAGLNLACRKNIEEFMLHHLGIEGTEVPKMCLDLYKECGTTMAGLKDLGYEFDNDEFHAYVHGRLPYDALKPDPILRNLLLSMPQRKIIFTNADKAHAAQVLSRLGLEDCFEGVICFETLNPPPPEAPSADHANGTPDDDNDSAGESSETTISGDAINDETKSKTIFNTAKQQILCKPSLTSMLAAIRIANVDPNKTIFFDDSARNIASAKLAGLHTVIVGSSNLVPGADHALSSIHNIKEALPQIWEAEEEHLDQIIQSRVETVVLA</sequence>
<dbReference type="RefSeq" id="XP_071931129.1">
    <property type="nucleotide sequence ID" value="XM_072075028.1"/>
</dbReference>
<dbReference type="PANTHER" id="PTHR12725">
    <property type="entry name" value="HALOACID DEHALOGENASE-LIKE HYDROLASE"/>
    <property type="match status" value="1"/>
</dbReference>
<gene>
    <name evidence="3 4" type="primary">LOC113726666</name>
</gene>
<reference evidence="2" key="1">
    <citation type="journal article" date="2025" name="Foods">
        <title>Unveiling the Microbial Signatures of Arabica Coffee Cherries: Insights into Ripeness Specific Diversity, Functional Traits, and Implications for Quality and Safety.</title>
        <authorList>
            <consortium name="RefSeq"/>
            <person name="Tenea G.N."/>
            <person name="Cifuentes V."/>
            <person name="Reyes P."/>
            <person name="Cevallos-Vallejos M."/>
        </authorList>
    </citation>
    <scope>NUCLEOTIDE SEQUENCE [LARGE SCALE GENOMIC DNA]</scope>
</reference>
<feature type="region of interest" description="Disordered" evidence="1">
    <location>
        <begin position="152"/>
        <end position="187"/>
    </location>
</feature>
<dbReference type="NCBIfam" id="TIGR01509">
    <property type="entry name" value="HAD-SF-IA-v3"/>
    <property type="match status" value="1"/>
</dbReference>
<dbReference type="InterPro" id="IPR036412">
    <property type="entry name" value="HAD-like_sf"/>
</dbReference>
<dbReference type="OrthoDB" id="1065058at2759"/>
<evidence type="ECO:0000313" key="2">
    <source>
        <dbReference type="Proteomes" id="UP001652660"/>
    </source>
</evidence>
<dbReference type="InterPro" id="IPR023214">
    <property type="entry name" value="HAD_sf"/>
</dbReference>
<accession>A0A6P6VUU2</accession>
<dbReference type="Proteomes" id="UP001652660">
    <property type="component" value="Chromosome 2c"/>
</dbReference>
<dbReference type="GeneID" id="113726666"/>
<keyword evidence="2" id="KW-1185">Reference proteome</keyword>
<name>A0A6P6VUU2_COFAR</name>
<feature type="compositionally biased region" description="Polar residues" evidence="1">
    <location>
        <begin position="174"/>
        <end position="183"/>
    </location>
</feature>
<reference evidence="3" key="2">
    <citation type="submission" date="2025-04" db="UniProtKB">
        <authorList>
            <consortium name="RefSeq"/>
        </authorList>
    </citation>
    <scope>IDENTIFICATION</scope>
    <source>
        <tissue evidence="3 4">Leaves</tissue>
    </source>
</reference>
<dbReference type="RefSeq" id="XP_027106300.1">
    <property type="nucleotide sequence ID" value="XM_027250499.1"/>
</dbReference>
<dbReference type="Gene3D" id="3.40.50.1000">
    <property type="entry name" value="HAD superfamily/HAD-like"/>
    <property type="match status" value="1"/>
</dbReference>
<dbReference type="AlphaFoldDB" id="A0A6P6VUU2"/>
<dbReference type="InterPro" id="IPR006439">
    <property type="entry name" value="HAD-SF_hydro_IA"/>
</dbReference>
<dbReference type="InterPro" id="IPR010237">
    <property type="entry name" value="Pyr-5-nucltdase"/>
</dbReference>
<evidence type="ECO:0000313" key="4">
    <source>
        <dbReference type="RefSeq" id="XP_071931129.1"/>
    </source>
</evidence>
<organism evidence="2 3">
    <name type="scientific">Coffea arabica</name>
    <name type="common">Arabian coffee</name>
    <dbReference type="NCBI Taxonomy" id="13443"/>
    <lineage>
        <taxon>Eukaryota</taxon>
        <taxon>Viridiplantae</taxon>
        <taxon>Streptophyta</taxon>
        <taxon>Embryophyta</taxon>
        <taxon>Tracheophyta</taxon>
        <taxon>Spermatophyta</taxon>
        <taxon>Magnoliopsida</taxon>
        <taxon>eudicotyledons</taxon>
        <taxon>Gunneridae</taxon>
        <taxon>Pentapetalae</taxon>
        <taxon>asterids</taxon>
        <taxon>lamiids</taxon>
        <taxon>Gentianales</taxon>
        <taxon>Rubiaceae</taxon>
        <taxon>Ixoroideae</taxon>
        <taxon>Gardenieae complex</taxon>
        <taxon>Bertiereae - Coffeeae clade</taxon>
        <taxon>Coffeeae</taxon>
        <taxon>Coffea</taxon>
    </lineage>
</organism>
<dbReference type="SFLD" id="SFLDG01132">
    <property type="entry name" value="C1.5.3:_5'-Nucleotidase_Like"/>
    <property type="match status" value="1"/>
</dbReference>
<dbReference type="SUPFAM" id="SSF56784">
    <property type="entry name" value="HAD-like"/>
    <property type="match status" value="1"/>
</dbReference>
<evidence type="ECO:0000313" key="3">
    <source>
        <dbReference type="RefSeq" id="XP_027106300.1"/>
    </source>
</evidence>
<dbReference type="NCBIfam" id="TIGR01993">
    <property type="entry name" value="Pyr-5-nucltdase"/>
    <property type="match status" value="1"/>
</dbReference>
<protein>
    <submittedName>
        <fullName evidence="3">Uncharacterized protein C24B11.05-like isoform X1</fullName>
    </submittedName>
</protein>
<proteinExistence type="predicted"/>
<evidence type="ECO:0000256" key="1">
    <source>
        <dbReference type="SAM" id="MobiDB-lite"/>
    </source>
</evidence>